<evidence type="ECO:0000313" key="3">
    <source>
        <dbReference type="Proteomes" id="UP000230463"/>
    </source>
</evidence>
<dbReference type="AlphaFoldDB" id="A0A855FXJ4"/>
<dbReference type="InterPro" id="IPR004919">
    <property type="entry name" value="GmrSD_N"/>
</dbReference>
<feature type="domain" description="GmrSD restriction endonucleases N-terminal" evidence="1">
    <location>
        <begin position="12"/>
        <end position="220"/>
    </location>
</feature>
<dbReference type="Proteomes" id="UP000230463">
    <property type="component" value="Unassembled WGS sequence"/>
</dbReference>
<name>A0A855FXJ4_9NEIS</name>
<organism evidence="2 3">
    <name type="scientific">Snodgrassella alvi</name>
    <dbReference type="NCBI Taxonomy" id="1196083"/>
    <lineage>
        <taxon>Bacteria</taxon>
        <taxon>Pseudomonadati</taxon>
        <taxon>Pseudomonadota</taxon>
        <taxon>Betaproteobacteria</taxon>
        <taxon>Neisseriales</taxon>
        <taxon>Neisseriaceae</taxon>
        <taxon>Snodgrassella</taxon>
    </lineage>
</organism>
<protein>
    <recommendedName>
        <fullName evidence="1">GmrSD restriction endonucleases N-terminal domain-containing protein</fullName>
    </recommendedName>
</protein>
<gene>
    <name evidence="2" type="ORF">BHC57_02770</name>
</gene>
<sequence length="612" mass="70024">MAKYSVHQQPVETLLAWIKSGEIAIPEIQRPFVWNSSKVRDLIDSLYKGYPVGYIITWKNQDIRLKDGTLSNGKKILIDGQQRITALTAAVAGKLVLNKDYKEVHIKIAYNPTAQGDESFFEVHNTAIERNPLWVNDIAPILNGQMSISQARKAYMAVNPDADEDFIEIKLEELKAIKNCQIGIIELDASLDIDTVTEIFIRINQKGVVLSNADFVMSKIASDEQFGGNRLRKMIDYFCHLMNDGSFDKMIKQNDEDFAKSEDYKIISWIANVTDNLYQPTYIDVLRVAYTYQFNRGKFSDLVALLSGRDFENRTNVQSIAEDSYDKLGVGITEFFNKTNYQRFINLIQSAGFINRKLISSKGSLNFAYALYLNLRSQGMDEAKIQNLVKRWFVLSILTGRYSGSSETAIERDSKQILEKGIEVYLRQIEQAELDDGFWTYRIVNDLDSSSPVNNAYICYLASQCKSNVPAFLSESMSIRNLLEQSGNGNVHHIFPKNYLIKNGYKKSDYNQVANYTFTEQQINIKLGNLAPKEYMAKVVDEIKAKEMAINDNKPYESEYSSIKSLDVLKDNQELNCIPEILDTSDHTHYNDFLSRRRQLMAQKIKAFYLDL</sequence>
<dbReference type="OrthoDB" id="9798761at2"/>
<dbReference type="RefSeq" id="WP_100100186.1">
    <property type="nucleotide sequence ID" value="NZ_MDUZ01000087.1"/>
</dbReference>
<evidence type="ECO:0000259" key="1">
    <source>
        <dbReference type="Pfam" id="PF03235"/>
    </source>
</evidence>
<dbReference type="Pfam" id="PF03235">
    <property type="entry name" value="GmrSD_N"/>
    <property type="match status" value="1"/>
</dbReference>
<dbReference type="PANTHER" id="PTHR37292:SF2">
    <property type="entry name" value="DUF262 DOMAIN-CONTAINING PROTEIN"/>
    <property type="match status" value="1"/>
</dbReference>
<accession>A0A855FXJ4</accession>
<dbReference type="PANTHER" id="PTHR37292">
    <property type="entry name" value="VNG6097C"/>
    <property type="match status" value="1"/>
</dbReference>
<proteinExistence type="predicted"/>
<dbReference type="EMBL" id="MEIU01000039">
    <property type="protein sequence ID" value="PIT61033.1"/>
    <property type="molecule type" value="Genomic_DNA"/>
</dbReference>
<evidence type="ECO:0000313" key="2">
    <source>
        <dbReference type="EMBL" id="PIT61033.1"/>
    </source>
</evidence>
<comment type="caution">
    <text evidence="2">The sequence shown here is derived from an EMBL/GenBank/DDBJ whole genome shotgun (WGS) entry which is preliminary data.</text>
</comment>
<reference evidence="2 3" key="1">
    <citation type="journal article" date="2017" name="MBio">
        <title>Type VI secretion-mediated competition in the bee gut microbiome.</title>
        <authorList>
            <person name="Steele M.I."/>
            <person name="Kwong W.K."/>
            <person name="Powell J.E."/>
            <person name="Whiteley M."/>
            <person name="Moran N.A."/>
        </authorList>
    </citation>
    <scope>NUCLEOTIDE SEQUENCE [LARGE SCALE GENOMIC DNA]</scope>
    <source>
        <strain evidence="2 3">HK3</strain>
    </source>
</reference>